<dbReference type="Proteomes" id="UP001500984">
    <property type="component" value="Unassembled WGS sequence"/>
</dbReference>
<gene>
    <name evidence="6" type="ORF">GCM10009823_30480</name>
</gene>
<sequence>MSALGRPSTGVDTNVLLRALLQDDAAQSPVAAEVLLSFSREAPGFVTQITLVEMYWVLRRSFGLSPQEGLGIMRRLLETESLEFDDGEGAMRALVLAEQGADFGDALIASSMELFGVERVVTFDRRAAQRLGWDLLAGADQPRSH</sequence>
<dbReference type="Gene3D" id="3.40.50.1010">
    <property type="entry name" value="5'-nuclease"/>
    <property type="match status" value="1"/>
</dbReference>
<keyword evidence="4" id="KW-0460">Magnesium</keyword>
<evidence type="ECO:0000313" key="7">
    <source>
        <dbReference type="Proteomes" id="UP001500984"/>
    </source>
</evidence>
<evidence type="ECO:0000259" key="5">
    <source>
        <dbReference type="Pfam" id="PF01850"/>
    </source>
</evidence>
<proteinExistence type="predicted"/>
<keyword evidence="1" id="KW-0540">Nuclease</keyword>
<keyword evidence="2" id="KW-0479">Metal-binding</keyword>
<feature type="domain" description="PIN" evidence="5">
    <location>
        <begin position="11"/>
        <end position="128"/>
    </location>
</feature>
<organism evidence="6 7">
    <name type="scientific">Brevibacterium salitolerans</name>
    <dbReference type="NCBI Taxonomy" id="1403566"/>
    <lineage>
        <taxon>Bacteria</taxon>
        <taxon>Bacillati</taxon>
        <taxon>Actinomycetota</taxon>
        <taxon>Actinomycetes</taxon>
        <taxon>Micrococcales</taxon>
        <taxon>Brevibacteriaceae</taxon>
        <taxon>Brevibacterium</taxon>
    </lineage>
</organism>
<comment type="caution">
    <text evidence="6">The sequence shown here is derived from an EMBL/GenBank/DDBJ whole genome shotgun (WGS) entry which is preliminary data.</text>
</comment>
<evidence type="ECO:0000256" key="3">
    <source>
        <dbReference type="ARBA" id="ARBA00022801"/>
    </source>
</evidence>
<reference evidence="6 7" key="1">
    <citation type="journal article" date="2019" name="Int. J. Syst. Evol. Microbiol.">
        <title>The Global Catalogue of Microorganisms (GCM) 10K type strain sequencing project: providing services to taxonomists for standard genome sequencing and annotation.</title>
        <authorList>
            <consortium name="The Broad Institute Genomics Platform"/>
            <consortium name="The Broad Institute Genome Sequencing Center for Infectious Disease"/>
            <person name="Wu L."/>
            <person name="Ma J."/>
        </authorList>
    </citation>
    <scope>NUCLEOTIDE SEQUENCE [LARGE SCALE GENOMIC DNA]</scope>
    <source>
        <strain evidence="6 7">JCM 15900</strain>
    </source>
</reference>
<keyword evidence="7" id="KW-1185">Reference proteome</keyword>
<accession>A0ABN2X5K8</accession>
<dbReference type="Pfam" id="PF01850">
    <property type="entry name" value="PIN"/>
    <property type="match status" value="1"/>
</dbReference>
<dbReference type="InterPro" id="IPR002716">
    <property type="entry name" value="PIN_dom"/>
</dbReference>
<dbReference type="CDD" id="cd18683">
    <property type="entry name" value="PIN_VapC-like"/>
    <property type="match status" value="1"/>
</dbReference>
<protein>
    <submittedName>
        <fullName evidence="6">Type II toxin-antitoxin system VapC family toxin</fullName>
    </submittedName>
</protein>
<dbReference type="PANTHER" id="PTHR39664:SF2">
    <property type="entry name" value="NUCLEIC ACID-BINDING PROTEIN, CONTAINING PIN DOMAIN-RELATED"/>
    <property type="match status" value="1"/>
</dbReference>
<dbReference type="SUPFAM" id="SSF88723">
    <property type="entry name" value="PIN domain-like"/>
    <property type="match status" value="1"/>
</dbReference>
<name>A0ABN2X5K8_9MICO</name>
<evidence type="ECO:0000256" key="1">
    <source>
        <dbReference type="ARBA" id="ARBA00022722"/>
    </source>
</evidence>
<keyword evidence="3" id="KW-0378">Hydrolase</keyword>
<dbReference type="PANTHER" id="PTHR39664">
    <property type="match status" value="1"/>
</dbReference>
<dbReference type="RefSeq" id="WP_344338244.1">
    <property type="nucleotide sequence ID" value="NZ_BAAAPZ010000018.1"/>
</dbReference>
<dbReference type="InterPro" id="IPR029060">
    <property type="entry name" value="PIN-like_dom_sf"/>
</dbReference>
<evidence type="ECO:0000256" key="2">
    <source>
        <dbReference type="ARBA" id="ARBA00022723"/>
    </source>
</evidence>
<evidence type="ECO:0000256" key="4">
    <source>
        <dbReference type="ARBA" id="ARBA00022842"/>
    </source>
</evidence>
<evidence type="ECO:0000313" key="6">
    <source>
        <dbReference type="EMBL" id="GAA2105216.1"/>
    </source>
</evidence>
<dbReference type="EMBL" id="BAAAPZ010000018">
    <property type="protein sequence ID" value="GAA2105216.1"/>
    <property type="molecule type" value="Genomic_DNA"/>
</dbReference>